<evidence type="ECO:0000256" key="3">
    <source>
        <dbReference type="ARBA" id="ARBA00022695"/>
    </source>
</evidence>
<name>A0A0G3GVS8_9CORY</name>
<keyword evidence="12" id="KW-1185">Reference proteome</keyword>
<dbReference type="OrthoDB" id="9806661at2"/>
<dbReference type="SUPFAM" id="SSF52374">
    <property type="entry name" value="Nucleotidylyl transferase"/>
    <property type="match status" value="1"/>
</dbReference>
<dbReference type="UniPathway" id="UPA00241">
    <property type="reaction ID" value="UER00355"/>
</dbReference>
<keyword evidence="6 9" id="KW-0460">Magnesium</keyword>
<dbReference type="KEGG" id="cei:CEPID_05605"/>
<dbReference type="NCBIfam" id="TIGR00125">
    <property type="entry name" value="cyt_tran_rel"/>
    <property type="match status" value="1"/>
</dbReference>
<dbReference type="GO" id="GO:0005524">
    <property type="term" value="F:ATP binding"/>
    <property type="evidence" value="ECO:0007669"/>
    <property type="project" value="UniProtKB-KW"/>
</dbReference>
<evidence type="ECO:0000256" key="4">
    <source>
        <dbReference type="ARBA" id="ARBA00022741"/>
    </source>
</evidence>
<feature type="binding site" evidence="9">
    <location>
        <begin position="8"/>
        <end position="9"/>
    </location>
    <ligand>
        <name>ATP</name>
        <dbReference type="ChEBI" id="CHEBI:30616"/>
    </ligand>
</feature>
<dbReference type="HAMAP" id="MF_00151">
    <property type="entry name" value="PPAT_bact"/>
    <property type="match status" value="1"/>
</dbReference>
<keyword evidence="3 9" id="KW-0548">Nucleotidyltransferase</keyword>
<dbReference type="Gene3D" id="3.40.50.620">
    <property type="entry name" value="HUPs"/>
    <property type="match status" value="1"/>
</dbReference>
<comment type="cofactor">
    <cofactor evidence="9">
        <name>Mg(2+)</name>
        <dbReference type="ChEBI" id="CHEBI:18420"/>
    </cofactor>
</comment>
<comment type="catalytic activity">
    <reaction evidence="8 9">
        <text>(R)-4'-phosphopantetheine + ATP + H(+) = 3'-dephospho-CoA + diphosphate</text>
        <dbReference type="Rhea" id="RHEA:19801"/>
        <dbReference type="ChEBI" id="CHEBI:15378"/>
        <dbReference type="ChEBI" id="CHEBI:30616"/>
        <dbReference type="ChEBI" id="CHEBI:33019"/>
        <dbReference type="ChEBI" id="CHEBI:57328"/>
        <dbReference type="ChEBI" id="CHEBI:61723"/>
        <dbReference type="EC" id="2.7.7.3"/>
    </reaction>
</comment>
<dbReference type="GO" id="GO:0005737">
    <property type="term" value="C:cytoplasm"/>
    <property type="evidence" value="ECO:0007669"/>
    <property type="project" value="UniProtKB-SubCell"/>
</dbReference>
<keyword evidence="7 9" id="KW-0173">Coenzyme A biosynthesis</keyword>
<feature type="binding site" evidence="9">
    <location>
        <position position="16"/>
    </location>
    <ligand>
        <name>ATP</name>
        <dbReference type="ChEBI" id="CHEBI:30616"/>
    </ligand>
</feature>
<protein>
    <recommendedName>
        <fullName evidence="9">Phosphopantetheine adenylyltransferase</fullName>
        <ecNumber evidence="9">2.7.7.3</ecNumber>
    </recommendedName>
    <alternativeName>
        <fullName evidence="9">Dephospho-CoA pyrophosphorylase</fullName>
    </alternativeName>
    <alternativeName>
        <fullName evidence="9">Pantetheine-phosphate adenylyltransferase</fullName>
        <shortName evidence="9">PPAT</shortName>
    </alternativeName>
</protein>
<comment type="subunit">
    <text evidence="9">Homohexamer.</text>
</comment>
<dbReference type="CDD" id="cd02163">
    <property type="entry name" value="PPAT"/>
    <property type="match status" value="1"/>
</dbReference>
<feature type="binding site" evidence="9">
    <location>
        <position position="86"/>
    </location>
    <ligand>
        <name>substrate</name>
    </ligand>
</feature>
<feature type="binding site" evidence="9">
    <location>
        <position position="40"/>
    </location>
    <ligand>
        <name>substrate</name>
    </ligand>
</feature>
<dbReference type="STRING" id="1050174.CEPID_05605"/>
<feature type="site" description="Transition state stabilizer" evidence="9">
    <location>
        <position position="16"/>
    </location>
</feature>
<dbReference type="EC" id="2.7.7.3" evidence="9"/>
<keyword evidence="5 9" id="KW-0067">ATP-binding</keyword>
<keyword evidence="1 9" id="KW-0963">Cytoplasm</keyword>
<dbReference type="AlphaFoldDB" id="A0A0G3GVS8"/>
<dbReference type="Pfam" id="PF01467">
    <property type="entry name" value="CTP_transf_like"/>
    <property type="match status" value="1"/>
</dbReference>
<evidence type="ECO:0000256" key="7">
    <source>
        <dbReference type="ARBA" id="ARBA00022993"/>
    </source>
</evidence>
<feature type="binding site" evidence="9">
    <location>
        <position position="72"/>
    </location>
    <ligand>
        <name>substrate</name>
    </ligand>
</feature>
<evidence type="ECO:0000256" key="9">
    <source>
        <dbReference type="HAMAP-Rule" id="MF_00151"/>
    </source>
</evidence>
<dbReference type="PANTHER" id="PTHR21342">
    <property type="entry name" value="PHOSPHOPANTETHEINE ADENYLYLTRANSFERASE"/>
    <property type="match status" value="1"/>
</dbReference>
<accession>A0A0G3GVS8</accession>
<dbReference type="InterPro" id="IPR001980">
    <property type="entry name" value="PPAT"/>
</dbReference>
<feature type="binding site" evidence="9">
    <location>
        <position position="8"/>
    </location>
    <ligand>
        <name>substrate</name>
    </ligand>
</feature>
<evidence type="ECO:0000313" key="11">
    <source>
        <dbReference type="EMBL" id="AKK02987.1"/>
    </source>
</evidence>
<keyword evidence="4 9" id="KW-0547">Nucleotide-binding</keyword>
<dbReference type="PATRIC" id="fig|1050174.4.peg.1134"/>
<feature type="binding site" evidence="9">
    <location>
        <begin position="121"/>
        <end position="127"/>
    </location>
    <ligand>
        <name>ATP</name>
        <dbReference type="ChEBI" id="CHEBI:30616"/>
    </ligand>
</feature>
<dbReference type="InterPro" id="IPR004821">
    <property type="entry name" value="Cyt_trans-like"/>
</dbReference>
<dbReference type="EMBL" id="CP011541">
    <property type="protein sequence ID" value="AKK02987.1"/>
    <property type="molecule type" value="Genomic_DNA"/>
</dbReference>
<comment type="function">
    <text evidence="9">Reversibly transfers an adenylyl group from ATP to 4'-phosphopantetheine, yielding dephospho-CoA (dPCoA) and pyrophosphate.</text>
</comment>
<feature type="domain" description="Cytidyltransferase-like" evidence="10">
    <location>
        <begin position="4"/>
        <end position="131"/>
    </location>
</feature>
<evidence type="ECO:0000313" key="12">
    <source>
        <dbReference type="Proteomes" id="UP000035368"/>
    </source>
</evidence>
<evidence type="ECO:0000256" key="5">
    <source>
        <dbReference type="ARBA" id="ARBA00022840"/>
    </source>
</evidence>
<evidence type="ECO:0000256" key="2">
    <source>
        <dbReference type="ARBA" id="ARBA00022679"/>
    </source>
</evidence>
<gene>
    <name evidence="9 11" type="primary">coaD</name>
    <name evidence="11" type="ORF">CEPID_05605</name>
</gene>
<dbReference type="GO" id="GO:0015937">
    <property type="term" value="P:coenzyme A biosynthetic process"/>
    <property type="evidence" value="ECO:0007669"/>
    <property type="project" value="UniProtKB-UniRule"/>
</dbReference>
<dbReference type="Proteomes" id="UP000035368">
    <property type="component" value="Chromosome"/>
</dbReference>
<comment type="pathway">
    <text evidence="9">Cofactor biosynthesis; coenzyme A biosynthesis; CoA from (R)-pantothenate: step 4/5.</text>
</comment>
<evidence type="ECO:0000256" key="6">
    <source>
        <dbReference type="ARBA" id="ARBA00022842"/>
    </source>
</evidence>
<keyword evidence="2 9" id="KW-0808">Transferase</keyword>
<feature type="binding site" evidence="9">
    <location>
        <begin position="87"/>
        <end position="89"/>
    </location>
    <ligand>
        <name>ATP</name>
        <dbReference type="ChEBI" id="CHEBI:30616"/>
    </ligand>
</feature>
<evidence type="ECO:0000256" key="1">
    <source>
        <dbReference type="ARBA" id="ARBA00022490"/>
    </source>
</evidence>
<evidence type="ECO:0000256" key="8">
    <source>
        <dbReference type="ARBA" id="ARBA00029346"/>
    </source>
</evidence>
<dbReference type="PRINTS" id="PR01020">
    <property type="entry name" value="LPSBIOSNTHSS"/>
</dbReference>
<dbReference type="NCBIfam" id="TIGR01510">
    <property type="entry name" value="coaD_prev_kdtB"/>
    <property type="match status" value="1"/>
</dbReference>
<dbReference type="PANTHER" id="PTHR21342:SF1">
    <property type="entry name" value="PHOSPHOPANTETHEINE ADENYLYLTRANSFERASE"/>
    <property type="match status" value="1"/>
</dbReference>
<sequence length="156" mass="17104">MHAVCPGSFDPVTMGHLNIFERAAAQFDQVTVLVTFNPNKSGMFSSEERMELIRQSVAHLDNVMVDSWSGLLVDYCTAHGVTALVKGLRSALDYEYELPMAQMNKRLSGVDTFFLMTDPELGYISSTLCKEVARYGGDIDGLLPPPVVAAIRAKVS</sequence>
<evidence type="ECO:0000259" key="10">
    <source>
        <dbReference type="Pfam" id="PF01467"/>
    </source>
</evidence>
<organism evidence="11 12">
    <name type="scientific">Corynebacterium epidermidicanis</name>
    <dbReference type="NCBI Taxonomy" id="1050174"/>
    <lineage>
        <taxon>Bacteria</taxon>
        <taxon>Bacillati</taxon>
        <taxon>Actinomycetota</taxon>
        <taxon>Actinomycetes</taxon>
        <taxon>Mycobacteriales</taxon>
        <taxon>Corynebacteriaceae</taxon>
        <taxon>Corynebacterium</taxon>
    </lineage>
</organism>
<comment type="similarity">
    <text evidence="9">Belongs to the bacterial CoaD family.</text>
</comment>
<dbReference type="GO" id="GO:0004595">
    <property type="term" value="F:pantetheine-phosphate adenylyltransferase activity"/>
    <property type="evidence" value="ECO:0007669"/>
    <property type="project" value="UniProtKB-UniRule"/>
</dbReference>
<dbReference type="InterPro" id="IPR014729">
    <property type="entry name" value="Rossmann-like_a/b/a_fold"/>
</dbReference>
<reference evidence="11 12" key="1">
    <citation type="submission" date="2015-05" db="EMBL/GenBank/DDBJ databases">
        <title>Complete genome sequence of Corynebacterium epidermidicanis DSM 45586, isolated from the skin of a dog suffering from pruritus.</title>
        <authorList>
            <person name="Ruckert C."/>
            <person name="Albersmeier A."/>
            <person name="Winkler A."/>
            <person name="Tauch A."/>
        </authorList>
    </citation>
    <scope>NUCLEOTIDE SEQUENCE [LARGE SCALE GENOMIC DNA]</scope>
    <source>
        <strain evidence="11 12">DSM 45586</strain>
    </source>
</reference>
<dbReference type="RefSeq" id="WP_047240087.1">
    <property type="nucleotide sequence ID" value="NZ_CP011541.1"/>
</dbReference>
<comment type="subcellular location">
    <subcellularLocation>
        <location evidence="9">Cytoplasm</location>
    </subcellularLocation>
</comment>
<feature type="binding site" evidence="9">
    <location>
        <position position="97"/>
    </location>
    <ligand>
        <name>ATP</name>
        <dbReference type="ChEBI" id="CHEBI:30616"/>
    </ligand>
</feature>
<proteinExistence type="inferred from homology"/>